<dbReference type="PANTHER" id="PTHR47272">
    <property type="entry name" value="DDE_TNP_1_7 DOMAIN-CONTAINING PROTEIN"/>
    <property type="match status" value="1"/>
</dbReference>
<proteinExistence type="predicted"/>
<reference evidence="3 5" key="2">
    <citation type="journal article" date="2013" name="Nature">
        <title>Insights into bilaterian evolution from three spiralian genomes.</title>
        <authorList>
            <person name="Simakov O."/>
            <person name="Marletaz F."/>
            <person name="Cho S.J."/>
            <person name="Edsinger-Gonzales E."/>
            <person name="Havlak P."/>
            <person name="Hellsten U."/>
            <person name="Kuo D.H."/>
            <person name="Larsson T."/>
            <person name="Lv J."/>
            <person name="Arendt D."/>
            <person name="Savage R."/>
            <person name="Osoegawa K."/>
            <person name="de Jong P."/>
            <person name="Grimwood J."/>
            <person name="Chapman J.A."/>
            <person name="Shapiro H."/>
            <person name="Aerts A."/>
            <person name="Otillar R.P."/>
            <person name="Terry A.Y."/>
            <person name="Boore J.L."/>
            <person name="Grigoriev I.V."/>
            <person name="Lindberg D.R."/>
            <person name="Seaver E.C."/>
            <person name="Weisblat D.A."/>
            <person name="Putnam N.H."/>
            <person name="Rokhsar D.S."/>
        </authorList>
    </citation>
    <scope>NUCLEOTIDE SEQUENCE</scope>
</reference>
<evidence type="ECO:0000313" key="4">
    <source>
        <dbReference type="EnsemblMetazoa" id="HelroP160305"/>
    </source>
</evidence>
<dbReference type="Proteomes" id="UP000015101">
    <property type="component" value="Unassembled WGS sequence"/>
</dbReference>
<dbReference type="PANTHER" id="PTHR47272:SF2">
    <property type="entry name" value="PIGGYBAC TRANSPOSABLE ELEMENT-DERIVED PROTEIN 3-LIKE"/>
    <property type="match status" value="1"/>
</dbReference>
<keyword evidence="2" id="KW-0812">Transmembrane</keyword>
<reference evidence="5" key="1">
    <citation type="submission" date="2012-12" db="EMBL/GenBank/DDBJ databases">
        <authorList>
            <person name="Hellsten U."/>
            <person name="Grimwood J."/>
            <person name="Chapman J.A."/>
            <person name="Shapiro H."/>
            <person name="Aerts A."/>
            <person name="Otillar R.P."/>
            <person name="Terry A.Y."/>
            <person name="Boore J.L."/>
            <person name="Simakov O."/>
            <person name="Marletaz F."/>
            <person name="Cho S.-J."/>
            <person name="Edsinger-Gonzales E."/>
            <person name="Havlak P."/>
            <person name="Kuo D.-H."/>
            <person name="Larsson T."/>
            <person name="Lv J."/>
            <person name="Arendt D."/>
            <person name="Savage R."/>
            <person name="Osoegawa K."/>
            <person name="de Jong P."/>
            <person name="Lindberg D.R."/>
            <person name="Seaver E.C."/>
            <person name="Weisblat D.A."/>
            <person name="Putnam N.H."/>
            <person name="Grigoriev I.V."/>
            <person name="Rokhsar D.S."/>
        </authorList>
    </citation>
    <scope>NUCLEOTIDE SEQUENCE</scope>
</reference>
<dbReference type="AlphaFoldDB" id="T1EQ28"/>
<feature type="compositionally biased region" description="Acidic residues" evidence="1">
    <location>
        <begin position="113"/>
        <end position="124"/>
    </location>
</feature>
<dbReference type="KEGG" id="hro:HELRODRAFT_160305"/>
<dbReference type="CTD" id="20198678"/>
<protein>
    <recommendedName>
        <fullName evidence="6">PiggyBac transposable element-derived protein domain-containing protein</fullName>
    </recommendedName>
</protein>
<dbReference type="EMBL" id="KB096324">
    <property type="protein sequence ID" value="ESO06157.1"/>
    <property type="molecule type" value="Genomic_DNA"/>
</dbReference>
<feature type="transmembrane region" description="Helical" evidence="2">
    <location>
        <begin position="59"/>
        <end position="79"/>
    </location>
</feature>
<accession>T1EQ28</accession>
<dbReference type="HOGENOM" id="CLU_1671230_0_0_1"/>
<dbReference type="EnsemblMetazoa" id="HelroT160305">
    <property type="protein sequence ID" value="HelroP160305"/>
    <property type="gene ID" value="HelroG160305"/>
</dbReference>
<dbReference type="EMBL" id="AMQM01000564">
    <property type="status" value="NOT_ANNOTATED_CDS"/>
    <property type="molecule type" value="Genomic_DNA"/>
</dbReference>
<evidence type="ECO:0000313" key="5">
    <source>
        <dbReference type="Proteomes" id="UP000015101"/>
    </source>
</evidence>
<dbReference type="InParanoid" id="T1EQ28"/>
<evidence type="ECO:0000256" key="2">
    <source>
        <dbReference type="SAM" id="Phobius"/>
    </source>
</evidence>
<dbReference type="RefSeq" id="XP_009015525.1">
    <property type="nucleotide sequence ID" value="XM_009017277.1"/>
</dbReference>
<keyword evidence="2" id="KW-1133">Transmembrane helix</keyword>
<evidence type="ECO:0000313" key="3">
    <source>
        <dbReference type="EMBL" id="ESO06157.1"/>
    </source>
</evidence>
<dbReference type="GeneID" id="20198678"/>
<evidence type="ECO:0008006" key="6">
    <source>
        <dbReference type="Google" id="ProtNLM"/>
    </source>
</evidence>
<gene>
    <name evidence="4" type="primary">20198678</name>
    <name evidence="3" type="ORF">HELRODRAFT_160305</name>
</gene>
<organism evidence="4 5">
    <name type="scientific">Helobdella robusta</name>
    <name type="common">Californian leech</name>
    <dbReference type="NCBI Taxonomy" id="6412"/>
    <lineage>
        <taxon>Eukaryota</taxon>
        <taxon>Metazoa</taxon>
        <taxon>Spiralia</taxon>
        <taxon>Lophotrochozoa</taxon>
        <taxon>Annelida</taxon>
        <taxon>Clitellata</taxon>
        <taxon>Hirudinea</taxon>
        <taxon>Rhynchobdellida</taxon>
        <taxon>Glossiphoniidae</taxon>
        <taxon>Helobdella</taxon>
    </lineage>
</organism>
<sequence>MSPRKQKREDKFRKVRAFVEHILQECLHLSRYEKVAVDEPMVPFAGAALAKQYRMTKKWTICVLFHFLDLILTNCWLLYRRKRVMAEDKKKDILKFLQFRVEVAHTMISEDHIETDDDGGDDDQPPAKRSKTISLTPNRKRSGYFPKMMDLKNAMRCR</sequence>
<feature type="region of interest" description="Disordered" evidence="1">
    <location>
        <begin position="112"/>
        <end position="133"/>
    </location>
</feature>
<dbReference type="OrthoDB" id="118105at2759"/>
<keyword evidence="5" id="KW-1185">Reference proteome</keyword>
<reference evidence="4" key="3">
    <citation type="submission" date="2015-06" db="UniProtKB">
        <authorList>
            <consortium name="EnsemblMetazoa"/>
        </authorList>
    </citation>
    <scope>IDENTIFICATION</scope>
</reference>
<name>T1EQ28_HELRO</name>
<keyword evidence="2" id="KW-0472">Membrane</keyword>
<evidence type="ECO:0000256" key="1">
    <source>
        <dbReference type="SAM" id="MobiDB-lite"/>
    </source>
</evidence>